<keyword evidence="4" id="KW-1185">Reference proteome</keyword>
<feature type="transmembrane region" description="Helical" evidence="1">
    <location>
        <begin position="444"/>
        <end position="468"/>
    </location>
</feature>
<feature type="transmembrane region" description="Helical" evidence="1">
    <location>
        <begin position="405"/>
        <end position="423"/>
    </location>
</feature>
<dbReference type="InterPro" id="IPR031566">
    <property type="entry name" value="CitMHS_2"/>
</dbReference>
<name>A0A495RI32_9GAMM</name>
<keyword evidence="2" id="KW-0732">Signal</keyword>
<dbReference type="Proteomes" id="UP000278542">
    <property type="component" value="Unassembled WGS sequence"/>
</dbReference>
<feature type="transmembrane region" description="Helical" evidence="1">
    <location>
        <begin position="325"/>
        <end position="344"/>
    </location>
</feature>
<feature type="chain" id="PRO_5019712776" evidence="2">
    <location>
        <begin position="22"/>
        <end position="469"/>
    </location>
</feature>
<dbReference type="OrthoDB" id="9765532at2"/>
<dbReference type="Pfam" id="PF16980">
    <property type="entry name" value="CitMHS_2"/>
    <property type="match status" value="1"/>
</dbReference>
<feature type="transmembrane region" description="Helical" evidence="1">
    <location>
        <begin position="165"/>
        <end position="184"/>
    </location>
</feature>
<feature type="transmembrane region" description="Helical" evidence="1">
    <location>
        <begin position="95"/>
        <end position="114"/>
    </location>
</feature>
<evidence type="ECO:0000313" key="4">
    <source>
        <dbReference type="Proteomes" id="UP000278542"/>
    </source>
</evidence>
<reference evidence="3 4" key="1">
    <citation type="submission" date="2018-10" db="EMBL/GenBank/DDBJ databases">
        <title>Genomic Encyclopedia of Type Strains, Phase IV (KMG-IV): sequencing the most valuable type-strain genomes for metagenomic binning, comparative biology and taxonomic classification.</title>
        <authorList>
            <person name="Goeker M."/>
        </authorList>
    </citation>
    <scope>NUCLEOTIDE SEQUENCE [LARGE SCALE GENOMIC DNA]</scope>
    <source>
        <strain evidence="3 4">DSM 22228</strain>
    </source>
</reference>
<proteinExistence type="predicted"/>
<feature type="transmembrane region" description="Helical" evidence="1">
    <location>
        <begin position="126"/>
        <end position="153"/>
    </location>
</feature>
<keyword evidence="1" id="KW-1133">Transmembrane helix</keyword>
<organism evidence="3 4">
    <name type="scientific">Orbus hercynius</name>
    <dbReference type="NCBI Taxonomy" id="593135"/>
    <lineage>
        <taxon>Bacteria</taxon>
        <taxon>Pseudomonadati</taxon>
        <taxon>Pseudomonadota</taxon>
        <taxon>Gammaproteobacteria</taxon>
        <taxon>Orbales</taxon>
        <taxon>Orbaceae</taxon>
        <taxon>Orbus</taxon>
    </lineage>
</organism>
<protein>
    <submittedName>
        <fullName evidence="3">UIT6 family transporter</fullName>
    </submittedName>
</protein>
<evidence type="ECO:0000313" key="3">
    <source>
        <dbReference type="EMBL" id="RKS86846.1"/>
    </source>
</evidence>
<feature type="transmembrane region" description="Helical" evidence="1">
    <location>
        <begin position="31"/>
        <end position="51"/>
    </location>
</feature>
<dbReference type="EMBL" id="RBWY01000001">
    <property type="protein sequence ID" value="RKS86846.1"/>
    <property type="molecule type" value="Genomic_DNA"/>
</dbReference>
<feature type="transmembrane region" description="Helical" evidence="1">
    <location>
        <begin position="253"/>
        <end position="275"/>
    </location>
</feature>
<dbReference type="InterPro" id="IPR051475">
    <property type="entry name" value="Diverse_Ion_Transporter"/>
</dbReference>
<feature type="transmembrane region" description="Helical" evidence="1">
    <location>
        <begin position="205"/>
        <end position="223"/>
    </location>
</feature>
<comment type="caution">
    <text evidence="3">The sequence shown here is derived from an EMBL/GenBank/DDBJ whole genome shotgun (WGS) entry which is preliminary data.</text>
</comment>
<dbReference type="PANTHER" id="PTHR43568:SF1">
    <property type="entry name" value="P PROTEIN"/>
    <property type="match status" value="1"/>
</dbReference>
<keyword evidence="1" id="KW-0472">Membrane</keyword>
<feature type="transmembrane region" description="Helical" evidence="1">
    <location>
        <begin position="63"/>
        <end position="89"/>
    </location>
</feature>
<feature type="transmembrane region" description="Helical" evidence="1">
    <location>
        <begin position="365"/>
        <end position="385"/>
    </location>
</feature>
<dbReference type="AlphaFoldDB" id="A0A495RI32"/>
<dbReference type="PANTHER" id="PTHR43568">
    <property type="entry name" value="P PROTEIN"/>
    <property type="match status" value="1"/>
</dbReference>
<keyword evidence="1" id="KW-0812">Transmembrane</keyword>
<evidence type="ECO:0000256" key="2">
    <source>
        <dbReference type="SAM" id="SignalP"/>
    </source>
</evidence>
<gene>
    <name evidence="3" type="ORF">DES39_0049</name>
</gene>
<evidence type="ECO:0000256" key="1">
    <source>
        <dbReference type="SAM" id="Phobius"/>
    </source>
</evidence>
<feature type="signal peptide" evidence="2">
    <location>
        <begin position="1"/>
        <end position="21"/>
    </location>
</feature>
<accession>A0A495RI32</accession>
<dbReference type="RefSeq" id="WP_121143773.1">
    <property type="nucleotide sequence ID" value="NZ_RBWY01000001.1"/>
</dbReference>
<feature type="transmembrane region" description="Helical" evidence="1">
    <location>
        <begin position="287"/>
        <end position="305"/>
    </location>
</feature>
<sequence>MFTRIIVLLSLMCVLSSPVYAAGFDATTLSLGWGIPFLAILLSIALCPLLLPTIWHHHYGKIVAIWTLLFIIPFTITFGFDSVIAVVAHAILEEYIPFILLLLALFTVSGGILIKGNLQGTPKFNVILLTIGTVLASLMGTTGAAMLMIRPIIRANDNRKHRVHVIIFFIFLVANIGGGLTPLGDPPLFIGFLKGVDFFWTVKHMFLPVLLTAILLLIMFYFIDNYYYKQQNEKLDKDPTPDKAIKIYGKQNFILLAAVIGTVLLSGIWQSNMTITILGTPLALQNIVRDLLFVAISLVSIAITPKQIRSANQFNWEPILEVAKLFIGIFITIVPVIAILRVGYDGQLSSVVSLVTDDNGGPINTMYFWLSGILSGFLDNAPTYLVFFNLASGDANTLMGPLEATLLAISMGSVFMGALTYIGNAPNFMVKSIACQNKINMPSFFGYMKWSVGILIPVFIVNTLVFFIV</sequence>